<accession>A0A5N5SLJ1</accession>
<dbReference type="OrthoDB" id="6337112at2759"/>
<dbReference type="Gene3D" id="2.130.10.10">
    <property type="entry name" value="YVTN repeat-like/Quinoprotein amine dehydrogenase"/>
    <property type="match status" value="2"/>
</dbReference>
<keyword evidence="2" id="KW-1185">Reference proteome</keyword>
<comment type="caution">
    <text evidence="1">The sequence shown here is derived from an EMBL/GenBank/DDBJ whole genome shotgun (WGS) entry which is preliminary data.</text>
</comment>
<dbReference type="InterPro" id="IPR011041">
    <property type="entry name" value="Quinoprot_gluc/sorb_DH_b-prop"/>
</dbReference>
<protein>
    <submittedName>
        <fullName evidence="1">Echinoderm microtubule-associated protein-like 5</fullName>
    </submittedName>
</protein>
<gene>
    <name evidence="1" type="primary">Eml5</name>
    <name evidence="1" type="ORF">Anas_04868</name>
</gene>
<organism evidence="1 2">
    <name type="scientific">Armadillidium nasatum</name>
    <dbReference type="NCBI Taxonomy" id="96803"/>
    <lineage>
        <taxon>Eukaryota</taxon>
        <taxon>Metazoa</taxon>
        <taxon>Ecdysozoa</taxon>
        <taxon>Arthropoda</taxon>
        <taxon>Crustacea</taxon>
        <taxon>Multicrustacea</taxon>
        <taxon>Malacostraca</taxon>
        <taxon>Eumalacostraca</taxon>
        <taxon>Peracarida</taxon>
        <taxon>Isopoda</taxon>
        <taxon>Oniscidea</taxon>
        <taxon>Crinocheta</taxon>
        <taxon>Armadillidiidae</taxon>
        <taxon>Armadillidium</taxon>
    </lineage>
</organism>
<dbReference type="AlphaFoldDB" id="A0A5N5SLJ1"/>
<proteinExistence type="predicted"/>
<sequence length="75" mass="8133">MTIPLTANNPSLIVVGTEHNEIWMATWTDSEASEIECIVQGHGMNEIWGLATHPSKLIASTGSDDKTIRLISKNG</sequence>
<evidence type="ECO:0000313" key="2">
    <source>
        <dbReference type="Proteomes" id="UP000326759"/>
    </source>
</evidence>
<dbReference type="EMBL" id="SEYY01023367">
    <property type="protein sequence ID" value="KAB7494893.1"/>
    <property type="molecule type" value="Genomic_DNA"/>
</dbReference>
<dbReference type="SUPFAM" id="SSF50952">
    <property type="entry name" value="Soluble quinoprotein glucose dehydrogenase"/>
    <property type="match status" value="1"/>
</dbReference>
<reference evidence="1 2" key="1">
    <citation type="journal article" date="2019" name="PLoS Biol.">
        <title>Sex chromosomes control vertical transmission of feminizing Wolbachia symbionts in an isopod.</title>
        <authorList>
            <person name="Becking T."/>
            <person name="Chebbi M.A."/>
            <person name="Giraud I."/>
            <person name="Moumen B."/>
            <person name="Laverre T."/>
            <person name="Caubet Y."/>
            <person name="Peccoud J."/>
            <person name="Gilbert C."/>
            <person name="Cordaux R."/>
        </authorList>
    </citation>
    <scope>NUCLEOTIDE SEQUENCE [LARGE SCALE GENOMIC DNA]</scope>
    <source>
        <strain evidence="1">ANa2</strain>
        <tissue evidence="1">Whole body excluding digestive tract and cuticle</tissue>
    </source>
</reference>
<name>A0A5N5SLJ1_9CRUS</name>
<dbReference type="Proteomes" id="UP000326759">
    <property type="component" value="Unassembled WGS sequence"/>
</dbReference>
<dbReference type="InterPro" id="IPR015943">
    <property type="entry name" value="WD40/YVTN_repeat-like_dom_sf"/>
</dbReference>
<evidence type="ECO:0000313" key="1">
    <source>
        <dbReference type="EMBL" id="KAB7494893.1"/>
    </source>
</evidence>